<evidence type="ECO:0000313" key="2">
    <source>
        <dbReference type="EMBL" id="GAH65046.1"/>
    </source>
</evidence>
<dbReference type="GO" id="GO:0016810">
    <property type="term" value="F:hydrolase activity, acting on carbon-nitrogen (but not peptide) bonds"/>
    <property type="evidence" value="ECO:0007669"/>
    <property type="project" value="InterPro"/>
</dbReference>
<dbReference type="EMBL" id="BARU01031912">
    <property type="protein sequence ID" value="GAH65046.1"/>
    <property type="molecule type" value="Genomic_DNA"/>
</dbReference>
<gene>
    <name evidence="2" type="ORF">S03H2_50411</name>
</gene>
<organism evidence="2">
    <name type="scientific">marine sediment metagenome</name>
    <dbReference type="NCBI Taxonomy" id="412755"/>
    <lineage>
        <taxon>unclassified sequences</taxon>
        <taxon>metagenomes</taxon>
        <taxon>ecological metagenomes</taxon>
    </lineage>
</organism>
<accession>X1H4F9</accession>
<dbReference type="InterPro" id="IPR011330">
    <property type="entry name" value="Glyco_hydro/deAcase_b/a-brl"/>
</dbReference>
<feature type="domain" description="NodB homology" evidence="1">
    <location>
        <begin position="1"/>
        <end position="159"/>
    </location>
</feature>
<dbReference type="AlphaFoldDB" id="X1H4F9"/>
<reference evidence="2" key="1">
    <citation type="journal article" date="2014" name="Front. Microbiol.">
        <title>High frequency of phylogenetically diverse reductive dehalogenase-homologous genes in deep subseafloor sedimentary metagenomes.</title>
        <authorList>
            <person name="Kawai M."/>
            <person name="Futagami T."/>
            <person name="Toyoda A."/>
            <person name="Takaki Y."/>
            <person name="Nishi S."/>
            <person name="Hori S."/>
            <person name="Arai W."/>
            <person name="Tsubouchi T."/>
            <person name="Morono Y."/>
            <person name="Uchiyama I."/>
            <person name="Ito T."/>
            <person name="Fujiyama A."/>
            <person name="Inagaki F."/>
            <person name="Takami H."/>
        </authorList>
    </citation>
    <scope>NUCLEOTIDE SEQUENCE</scope>
    <source>
        <strain evidence="2">Expedition CK06-06</strain>
    </source>
</reference>
<name>X1H4F9_9ZZZZ</name>
<dbReference type="Pfam" id="PF01522">
    <property type="entry name" value="Polysacc_deac_1"/>
    <property type="match status" value="1"/>
</dbReference>
<dbReference type="GO" id="GO:0005975">
    <property type="term" value="P:carbohydrate metabolic process"/>
    <property type="evidence" value="ECO:0007669"/>
    <property type="project" value="InterPro"/>
</dbReference>
<protein>
    <recommendedName>
        <fullName evidence="1">NodB homology domain-containing protein</fullName>
    </recommendedName>
</protein>
<dbReference type="PANTHER" id="PTHR47561">
    <property type="entry name" value="POLYSACCHARIDE DEACETYLASE FAMILY PROTEIN (AFU_ORTHOLOGUE AFUA_6G05030)"/>
    <property type="match status" value="1"/>
</dbReference>
<dbReference type="PANTHER" id="PTHR47561:SF1">
    <property type="entry name" value="POLYSACCHARIDE DEACETYLASE FAMILY PROTEIN (AFU_ORTHOLOGUE AFUA_6G05030)"/>
    <property type="match status" value="1"/>
</dbReference>
<evidence type="ECO:0000259" key="1">
    <source>
        <dbReference type="PROSITE" id="PS51677"/>
    </source>
</evidence>
<feature type="non-terminal residue" evidence="2">
    <location>
        <position position="159"/>
    </location>
</feature>
<sequence length="159" mass="18307">MTDICKAHHILPTIPATASVLQRYAKAIRRLQARGVEFAVHGLVHTDYTQLPFEKQREHFKRAIEIFEKAGIRMCGFRSPYLRSNHKTHLAVSACNFLWESNFVVHWPVVGQNEFPSQAWEAYQKVLELYSSQSVAQYRVIPHLLDGHVEIPVSIPDDE</sequence>
<dbReference type="SUPFAM" id="SSF88713">
    <property type="entry name" value="Glycoside hydrolase/deacetylase"/>
    <property type="match status" value="1"/>
</dbReference>
<dbReference type="InterPro" id="IPR002509">
    <property type="entry name" value="NODB_dom"/>
</dbReference>
<proteinExistence type="predicted"/>
<dbReference type="PROSITE" id="PS51677">
    <property type="entry name" value="NODB"/>
    <property type="match status" value="1"/>
</dbReference>
<dbReference type="Gene3D" id="3.20.20.370">
    <property type="entry name" value="Glycoside hydrolase/deacetylase"/>
    <property type="match status" value="1"/>
</dbReference>
<comment type="caution">
    <text evidence="2">The sequence shown here is derived from an EMBL/GenBank/DDBJ whole genome shotgun (WGS) entry which is preliminary data.</text>
</comment>